<proteinExistence type="predicted"/>
<gene>
    <name evidence="1" type="ORF">PG996_012277</name>
</gene>
<organism evidence="1 2">
    <name type="scientific">Apiospora saccharicola</name>
    <dbReference type="NCBI Taxonomy" id="335842"/>
    <lineage>
        <taxon>Eukaryota</taxon>
        <taxon>Fungi</taxon>
        <taxon>Dikarya</taxon>
        <taxon>Ascomycota</taxon>
        <taxon>Pezizomycotina</taxon>
        <taxon>Sordariomycetes</taxon>
        <taxon>Xylariomycetidae</taxon>
        <taxon>Amphisphaeriales</taxon>
        <taxon>Apiosporaceae</taxon>
        <taxon>Apiospora</taxon>
    </lineage>
</organism>
<name>A0ABR1U247_9PEZI</name>
<evidence type="ECO:0000313" key="2">
    <source>
        <dbReference type="Proteomes" id="UP001446871"/>
    </source>
</evidence>
<protein>
    <recommendedName>
        <fullName evidence="3">Ig-like domain-containing protein</fullName>
    </recommendedName>
</protein>
<comment type="caution">
    <text evidence="1">The sequence shown here is derived from an EMBL/GenBank/DDBJ whole genome shotgun (WGS) entry which is preliminary data.</text>
</comment>
<sequence length="155" mass="16743">MCLPTLIRKLHFRCEQGPKGDLATLNGFEDDVAVSWQLRSCQSSGDPASAVRVPCHELSGGDYLCDASFSGDAAVDAVISSSGAAPGDLPFPACAWKTRHDPLYHPGQGRSEPDSVSNEVVAIDWSAGDQPKVRLRLASHALCPWRLRKIDIWVS</sequence>
<dbReference type="EMBL" id="JAQQWM010000008">
    <property type="protein sequence ID" value="KAK8052976.1"/>
    <property type="molecule type" value="Genomic_DNA"/>
</dbReference>
<reference evidence="1 2" key="1">
    <citation type="submission" date="2023-01" db="EMBL/GenBank/DDBJ databases">
        <title>Analysis of 21 Apiospora genomes using comparative genomics revels a genus with tremendous synthesis potential of carbohydrate active enzymes and secondary metabolites.</title>
        <authorList>
            <person name="Sorensen T."/>
        </authorList>
    </citation>
    <scope>NUCLEOTIDE SEQUENCE [LARGE SCALE GENOMIC DNA]</scope>
    <source>
        <strain evidence="1 2">CBS 83171</strain>
    </source>
</reference>
<keyword evidence="2" id="KW-1185">Reference proteome</keyword>
<dbReference type="Proteomes" id="UP001446871">
    <property type="component" value="Unassembled WGS sequence"/>
</dbReference>
<accession>A0ABR1U247</accession>
<evidence type="ECO:0008006" key="3">
    <source>
        <dbReference type="Google" id="ProtNLM"/>
    </source>
</evidence>
<evidence type="ECO:0000313" key="1">
    <source>
        <dbReference type="EMBL" id="KAK8052976.1"/>
    </source>
</evidence>